<evidence type="ECO:0000256" key="3">
    <source>
        <dbReference type="ARBA" id="ARBA00022989"/>
    </source>
</evidence>
<dbReference type="OrthoDB" id="100006at2759"/>
<feature type="transmembrane region" description="Helical" evidence="6">
    <location>
        <begin position="165"/>
        <end position="185"/>
    </location>
</feature>
<evidence type="ECO:0000256" key="1">
    <source>
        <dbReference type="ARBA" id="ARBA00004141"/>
    </source>
</evidence>
<sequence length="263" mass="30386">MSIGGIMDFQWVAERQVYCGSHCTTQGVFQFVGETAVAMFTLAIALHTFTSIWIGRRLTYRPYFWITYSVCVWAYVLLFAFIAWATHKDEGPERGFFAPTPFWCWINYKYAKQRFGEYLWLWAAGVGNLIIYSALALLFCGCFTDVEQGDPNERREYRREGWLQLLNPLGYTILVLPISVVRWMYISRPNPPSLLDPNMGSLAAATLVFYSTFRLSGLINVLLVLFTRSGLLLVNSTGELYHGDPRREQEERQRDEHQRVEGQ</sequence>
<dbReference type="AlphaFoldDB" id="A0A074SKK1"/>
<feature type="transmembrane region" description="Helical" evidence="6">
    <location>
        <begin position="119"/>
        <end position="144"/>
    </location>
</feature>
<dbReference type="GO" id="GO:0004930">
    <property type="term" value="F:G protein-coupled receptor activity"/>
    <property type="evidence" value="ECO:0007669"/>
    <property type="project" value="TreeGrafter"/>
</dbReference>
<dbReference type="SUPFAM" id="SSF81321">
    <property type="entry name" value="Family A G protein-coupled receptor-like"/>
    <property type="match status" value="1"/>
</dbReference>
<keyword evidence="2 6" id="KW-0812">Transmembrane</keyword>
<dbReference type="Proteomes" id="UP000027456">
    <property type="component" value="Unassembled WGS sequence"/>
</dbReference>
<dbReference type="GO" id="GO:0005886">
    <property type="term" value="C:plasma membrane"/>
    <property type="evidence" value="ECO:0007669"/>
    <property type="project" value="TreeGrafter"/>
</dbReference>
<keyword evidence="4 6" id="KW-0472">Membrane</keyword>
<dbReference type="GO" id="GO:0007189">
    <property type="term" value="P:adenylate cyclase-activating G protein-coupled receptor signaling pathway"/>
    <property type="evidence" value="ECO:0007669"/>
    <property type="project" value="TreeGrafter"/>
</dbReference>
<feature type="region of interest" description="Disordered" evidence="5">
    <location>
        <begin position="243"/>
        <end position="263"/>
    </location>
</feature>
<comment type="subcellular location">
    <subcellularLocation>
        <location evidence="1">Membrane</location>
        <topology evidence="1">Multi-pass membrane protein</topology>
    </subcellularLocation>
</comment>
<reference evidence="7 8" key="1">
    <citation type="submission" date="2013-12" db="EMBL/GenBank/DDBJ databases">
        <authorList>
            <person name="Cubeta M."/>
            <person name="Pakala S."/>
            <person name="Fedorova N."/>
            <person name="Thomas E."/>
            <person name="Dean R."/>
            <person name="Jabaji S."/>
            <person name="Neate S."/>
            <person name="Toda T."/>
            <person name="Tavantzis S."/>
            <person name="Vilgalys R."/>
            <person name="Bharathan N."/>
            <person name="Pakala S."/>
            <person name="Losada L.S."/>
            <person name="Zafar N."/>
            <person name="Nierman W."/>
        </authorList>
    </citation>
    <scope>NUCLEOTIDE SEQUENCE [LARGE SCALE GENOMIC DNA]</scope>
    <source>
        <strain evidence="7 8">123E</strain>
    </source>
</reference>
<dbReference type="Gene3D" id="1.20.1070.10">
    <property type="entry name" value="Rhodopsin 7-helix transmembrane proteins"/>
    <property type="match status" value="1"/>
</dbReference>
<feature type="transmembrane region" description="Helical" evidence="6">
    <location>
        <begin position="205"/>
        <end position="226"/>
    </location>
</feature>
<evidence type="ECO:0000256" key="2">
    <source>
        <dbReference type="ARBA" id="ARBA00022692"/>
    </source>
</evidence>
<evidence type="ECO:0000313" key="8">
    <source>
        <dbReference type="Proteomes" id="UP000027456"/>
    </source>
</evidence>
<proteinExistence type="predicted"/>
<name>A0A074SKK1_9AGAM</name>
<keyword evidence="3 6" id="KW-1133">Transmembrane helix</keyword>
<evidence type="ECO:0000313" key="7">
    <source>
        <dbReference type="EMBL" id="KEP50592.1"/>
    </source>
</evidence>
<keyword evidence="8" id="KW-1185">Reference proteome</keyword>
<protein>
    <submittedName>
        <fullName evidence="7">Putative integral membrane protein</fullName>
    </submittedName>
</protein>
<evidence type="ECO:0000256" key="4">
    <source>
        <dbReference type="ARBA" id="ARBA00023136"/>
    </source>
</evidence>
<dbReference type="STRING" id="1423351.A0A074SKK1"/>
<dbReference type="HOGENOM" id="CLU_027149_0_1_1"/>
<dbReference type="PANTHER" id="PTHR23112:SF37">
    <property type="entry name" value="G PROTEIN-COUPLED RECEPTOR GPR1"/>
    <property type="match status" value="1"/>
</dbReference>
<evidence type="ECO:0000256" key="6">
    <source>
        <dbReference type="SAM" id="Phobius"/>
    </source>
</evidence>
<feature type="transmembrane region" description="Helical" evidence="6">
    <location>
        <begin position="62"/>
        <end position="85"/>
    </location>
</feature>
<accession>A0A074SKK1</accession>
<feature type="transmembrane region" description="Helical" evidence="6">
    <location>
        <begin position="36"/>
        <end position="55"/>
    </location>
</feature>
<gene>
    <name evidence="7" type="ORF">V565_077030</name>
</gene>
<evidence type="ECO:0000256" key="5">
    <source>
        <dbReference type="SAM" id="MobiDB-lite"/>
    </source>
</evidence>
<dbReference type="PANTHER" id="PTHR23112">
    <property type="entry name" value="G PROTEIN-COUPLED RECEPTOR 157-RELATED"/>
    <property type="match status" value="1"/>
</dbReference>
<organism evidence="7 8">
    <name type="scientific">Rhizoctonia solani 123E</name>
    <dbReference type="NCBI Taxonomy" id="1423351"/>
    <lineage>
        <taxon>Eukaryota</taxon>
        <taxon>Fungi</taxon>
        <taxon>Dikarya</taxon>
        <taxon>Basidiomycota</taxon>
        <taxon>Agaricomycotina</taxon>
        <taxon>Agaricomycetes</taxon>
        <taxon>Cantharellales</taxon>
        <taxon>Ceratobasidiaceae</taxon>
        <taxon>Rhizoctonia</taxon>
    </lineage>
</organism>
<dbReference type="EMBL" id="AZST01000239">
    <property type="protein sequence ID" value="KEP50592.1"/>
    <property type="molecule type" value="Genomic_DNA"/>
</dbReference>
<comment type="caution">
    <text evidence="7">The sequence shown here is derived from an EMBL/GenBank/DDBJ whole genome shotgun (WGS) entry which is preliminary data.</text>
</comment>